<proteinExistence type="predicted"/>
<dbReference type="EMBL" id="GISG01110565">
    <property type="protein sequence ID" value="MBA4638758.1"/>
    <property type="molecule type" value="Transcribed_RNA"/>
</dbReference>
<name>A0A7C8ZAV3_OPUST</name>
<feature type="region of interest" description="Disordered" evidence="1">
    <location>
        <begin position="1"/>
        <end position="55"/>
    </location>
</feature>
<dbReference type="EMBL" id="GISG01110567">
    <property type="protein sequence ID" value="MBA4638760.1"/>
    <property type="molecule type" value="Transcribed_RNA"/>
</dbReference>
<organism evidence="2">
    <name type="scientific">Opuntia streptacantha</name>
    <name type="common">Prickly pear cactus</name>
    <name type="synonym">Opuntia cardona</name>
    <dbReference type="NCBI Taxonomy" id="393608"/>
    <lineage>
        <taxon>Eukaryota</taxon>
        <taxon>Viridiplantae</taxon>
        <taxon>Streptophyta</taxon>
        <taxon>Embryophyta</taxon>
        <taxon>Tracheophyta</taxon>
        <taxon>Spermatophyta</taxon>
        <taxon>Magnoliopsida</taxon>
        <taxon>eudicotyledons</taxon>
        <taxon>Gunneridae</taxon>
        <taxon>Pentapetalae</taxon>
        <taxon>Caryophyllales</taxon>
        <taxon>Cactineae</taxon>
        <taxon>Cactaceae</taxon>
        <taxon>Opuntioideae</taxon>
        <taxon>Opuntia</taxon>
    </lineage>
</organism>
<evidence type="ECO:0000256" key="1">
    <source>
        <dbReference type="SAM" id="MobiDB-lite"/>
    </source>
</evidence>
<feature type="compositionally biased region" description="Polar residues" evidence="1">
    <location>
        <begin position="20"/>
        <end position="51"/>
    </location>
</feature>
<sequence>MAAQHKIYSNPSQGGFPRKQSFSTNHNANLQAGNSHNNTQAYYSNQHNPGNKNGLKTVGLDRRQLFCDHCKMAGHTIQRWTTCFQHCLHSFAFKLHIGT</sequence>
<dbReference type="AlphaFoldDB" id="A0A7C8ZAV3"/>
<protein>
    <submittedName>
        <fullName evidence="2">Uncharacterized protein</fullName>
    </submittedName>
</protein>
<reference evidence="2" key="2">
    <citation type="submission" date="2020-07" db="EMBL/GenBank/DDBJ databases">
        <authorList>
            <person name="Vera ALvarez R."/>
            <person name="Arias-Moreno D.M."/>
            <person name="Jimenez-Jacinto V."/>
            <person name="Jimenez-Bremont J.F."/>
            <person name="Swaminathan K."/>
            <person name="Moose S.P."/>
            <person name="Guerrero-Gonzalez M.L."/>
            <person name="Marino-Ramirez L."/>
            <person name="Landsman D."/>
            <person name="Rodriguez-Kessler M."/>
            <person name="Delgado-Sanchez P."/>
        </authorList>
    </citation>
    <scope>NUCLEOTIDE SEQUENCE</scope>
    <source>
        <tissue evidence="2">Cladode</tissue>
    </source>
</reference>
<reference evidence="2" key="1">
    <citation type="journal article" date="2013" name="J. Plant Res.">
        <title>Effect of fungi and light on seed germination of three Opuntia species from semiarid lands of central Mexico.</title>
        <authorList>
            <person name="Delgado-Sanchez P."/>
            <person name="Jimenez-Bremont J.F."/>
            <person name="Guerrero-Gonzalez Mde L."/>
            <person name="Flores J."/>
        </authorList>
    </citation>
    <scope>NUCLEOTIDE SEQUENCE</scope>
    <source>
        <tissue evidence="2">Cladode</tissue>
    </source>
</reference>
<evidence type="ECO:0000313" key="2">
    <source>
        <dbReference type="EMBL" id="MBA4638758.1"/>
    </source>
</evidence>
<accession>A0A7C8ZAV3</accession>